<dbReference type="InterPro" id="IPR038178">
    <property type="entry name" value="Kringle_sf"/>
</dbReference>
<evidence type="ECO:0008006" key="10">
    <source>
        <dbReference type="Google" id="ProtNLM"/>
    </source>
</evidence>
<evidence type="ECO:0000313" key="9">
    <source>
        <dbReference type="Proteomes" id="UP000030746"/>
    </source>
</evidence>
<keyword evidence="5" id="KW-0472">Membrane</keyword>
<name>V3ZU03_LOTGI</name>
<organism evidence="8 9">
    <name type="scientific">Lottia gigantea</name>
    <name type="common">Giant owl limpet</name>
    <dbReference type="NCBI Taxonomy" id="225164"/>
    <lineage>
        <taxon>Eukaryota</taxon>
        <taxon>Metazoa</taxon>
        <taxon>Spiralia</taxon>
        <taxon>Lophotrochozoa</taxon>
        <taxon>Mollusca</taxon>
        <taxon>Gastropoda</taxon>
        <taxon>Patellogastropoda</taxon>
        <taxon>Lottioidea</taxon>
        <taxon>Lottiidae</taxon>
        <taxon>Lottia</taxon>
    </lineage>
</organism>
<evidence type="ECO:0000313" key="8">
    <source>
        <dbReference type="EMBL" id="ESO86060.1"/>
    </source>
</evidence>
<feature type="transmembrane region" description="Helical" evidence="5">
    <location>
        <begin position="757"/>
        <end position="781"/>
    </location>
</feature>
<dbReference type="AlphaFoldDB" id="V3ZU03"/>
<dbReference type="OrthoDB" id="5917794at2759"/>
<evidence type="ECO:0000259" key="6">
    <source>
        <dbReference type="PROSITE" id="PS50070"/>
    </source>
</evidence>
<dbReference type="Pfam" id="PF00051">
    <property type="entry name" value="Kringle"/>
    <property type="match status" value="2"/>
</dbReference>
<comment type="caution">
    <text evidence="3">Lacks conserved residue(s) required for the propagation of feature annotation.</text>
</comment>
<dbReference type="PROSITE" id="PS50923">
    <property type="entry name" value="SUSHI"/>
    <property type="match status" value="1"/>
</dbReference>
<evidence type="ECO:0000256" key="3">
    <source>
        <dbReference type="PROSITE-ProRule" id="PRU00121"/>
    </source>
</evidence>
<dbReference type="InterPro" id="IPR000001">
    <property type="entry name" value="Kringle"/>
</dbReference>
<dbReference type="PANTHER" id="PTHR24261">
    <property type="entry name" value="PLASMINOGEN-RELATED"/>
    <property type="match status" value="1"/>
</dbReference>
<dbReference type="InterPro" id="IPR000436">
    <property type="entry name" value="Sushi_SCR_CCP_dom"/>
</dbReference>
<accession>V3ZU03</accession>
<gene>
    <name evidence="8" type="ORF">LOTGIDRAFT_167564</name>
</gene>
<dbReference type="GeneID" id="20240649"/>
<evidence type="ECO:0000256" key="4">
    <source>
        <dbReference type="PROSITE-ProRule" id="PRU00302"/>
    </source>
</evidence>
<keyword evidence="1 3" id="KW-0420">Kringle</keyword>
<reference evidence="8 9" key="1">
    <citation type="journal article" date="2013" name="Nature">
        <title>Insights into bilaterian evolution from three spiralian genomes.</title>
        <authorList>
            <person name="Simakov O."/>
            <person name="Marletaz F."/>
            <person name="Cho S.J."/>
            <person name="Edsinger-Gonzales E."/>
            <person name="Havlak P."/>
            <person name="Hellsten U."/>
            <person name="Kuo D.H."/>
            <person name="Larsson T."/>
            <person name="Lv J."/>
            <person name="Arendt D."/>
            <person name="Savage R."/>
            <person name="Osoegawa K."/>
            <person name="de Jong P."/>
            <person name="Grimwood J."/>
            <person name="Chapman J.A."/>
            <person name="Shapiro H."/>
            <person name="Aerts A."/>
            <person name="Otillar R.P."/>
            <person name="Terry A.Y."/>
            <person name="Boore J.L."/>
            <person name="Grigoriev I.V."/>
            <person name="Lindberg D.R."/>
            <person name="Seaver E.C."/>
            <person name="Weisblat D.A."/>
            <person name="Putnam N.H."/>
            <person name="Rokhsar D.S."/>
        </authorList>
    </citation>
    <scope>NUCLEOTIDE SEQUENCE [LARGE SCALE GENOMIC DNA]</scope>
</reference>
<dbReference type="SMART" id="SM00130">
    <property type="entry name" value="KR"/>
    <property type="match status" value="2"/>
</dbReference>
<feature type="domain" description="Kringle" evidence="6">
    <location>
        <begin position="374"/>
        <end position="453"/>
    </location>
</feature>
<dbReference type="Proteomes" id="UP000030746">
    <property type="component" value="Unassembled WGS sequence"/>
</dbReference>
<dbReference type="PROSITE" id="PS50070">
    <property type="entry name" value="KRINGLE_2"/>
    <property type="match status" value="2"/>
</dbReference>
<feature type="domain" description="Kringle" evidence="6">
    <location>
        <begin position="462"/>
        <end position="529"/>
    </location>
</feature>
<keyword evidence="5" id="KW-1133">Transmembrane helix</keyword>
<dbReference type="EMBL" id="KB203188">
    <property type="protein sequence ID" value="ESO86060.1"/>
    <property type="molecule type" value="Genomic_DNA"/>
</dbReference>
<dbReference type="RefSeq" id="XP_009063305.1">
    <property type="nucleotide sequence ID" value="XM_009065057.1"/>
</dbReference>
<dbReference type="SUPFAM" id="SSF57440">
    <property type="entry name" value="Kringle-like"/>
    <property type="match status" value="2"/>
</dbReference>
<dbReference type="Gene3D" id="2.40.20.10">
    <property type="entry name" value="Plasminogen Kringle 4"/>
    <property type="match status" value="2"/>
</dbReference>
<dbReference type="CTD" id="20240649"/>
<keyword evidence="9" id="KW-1185">Reference proteome</keyword>
<dbReference type="PROSITE" id="PS00021">
    <property type="entry name" value="KRINGLE_1"/>
    <property type="match status" value="1"/>
</dbReference>
<keyword evidence="5" id="KW-0812">Transmembrane</keyword>
<evidence type="ECO:0000256" key="2">
    <source>
        <dbReference type="ARBA" id="ARBA00023157"/>
    </source>
</evidence>
<dbReference type="STRING" id="225164.V3ZU03"/>
<dbReference type="InterPro" id="IPR050759">
    <property type="entry name" value="Serine_protease_kringle"/>
</dbReference>
<protein>
    <recommendedName>
        <fullName evidence="10">Kringle domain-containing protein</fullName>
    </recommendedName>
</protein>
<dbReference type="PANTHER" id="PTHR24261:SF7">
    <property type="entry name" value="KRINGLE DOMAIN-CONTAINING PROTEIN"/>
    <property type="match status" value="1"/>
</dbReference>
<evidence type="ECO:0000256" key="1">
    <source>
        <dbReference type="ARBA" id="ARBA00022572"/>
    </source>
</evidence>
<dbReference type="InterPro" id="IPR018056">
    <property type="entry name" value="Kringle_CS"/>
</dbReference>
<sequence length="798" mass="90206">MLMEVPGLSLDGSIARYTCIHDPTVTFQAVCRRDLNSWYYNYTMCPHPENLFMVGKPDRNKIDKFFKRVTDGDLGTCESKPDPVKFWFANKNVDIISFNMTFGTLPADLEKIILQVVRSNDDVYWIKKSDDTRREVFTDLESADTIHIEYSQGEQGSYGRNINVKGVLTDGTMANLSICEINVTGNYRNGRCNGPLDFKYGTEAYFDSEELRVKCLPGFYHHKGVDFVKCDDDTLNWHTTYIVCAPEEALIRTEASNPDQKALFDLQDDTCYTLSEGTDRILGVSPSPGNNMVITAISFKFKEVEQRRAFVNPVFKMDGVMVNPNCVQRTQKTLTITCTFNPAGKGEEIEIVHNSSSTISLCEIHVIGHINAYECFPQHPYLYQGKMNHTIFGHACERWDGVPASHPMTFDFFPDSSRTQAENYCRDPNKNQFRPWCFIKNYTEEQLCPVVKCEDNCSKQKDGKDYGGQLNVTIMGTDCVAWSSIDSNSSVQNLKSFTNYCRNPGNGYSSPWCFTGLDGTFERCNNIQCPKEFKYVHYNQPEDFTGHLWFPECYWFGTDRLRLFGVNVTDDWLQDWNIQNNSRLYCFGSDDLTLTELHIESYDLPTTTITTEPTTVSTTTSTTSTTTIEVLTTTTATILTDTSTASTLTVVTTSTATDAKISSLVPATTTTTSTKPTTSTGHIFSGSTTRRTIISETQCFCKCNMEPSLLTDEIAEERIAQINKELYIEKQKLTSSIRKLTSAHDERPSATYLGSSAIAIFSCVMLLVVLPDLFKIIYYFYTIFRNRINGTSGKLVRL</sequence>
<feature type="disulfide bond" evidence="3">
    <location>
        <begin position="425"/>
        <end position="448"/>
    </location>
</feature>
<keyword evidence="2 3" id="KW-1015">Disulfide bond</keyword>
<keyword evidence="4" id="KW-0768">Sushi</keyword>
<feature type="domain" description="Sushi" evidence="7">
    <location>
        <begin position="190"/>
        <end position="246"/>
    </location>
</feature>
<dbReference type="KEGG" id="lgi:LOTGIDRAFT_167564"/>
<dbReference type="HOGENOM" id="CLU_013066_0_0_1"/>
<proteinExistence type="predicted"/>
<evidence type="ECO:0000256" key="5">
    <source>
        <dbReference type="SAM" id="Phobius"/>
    </source>
</evidence>
<dbReference type="InterPro" id="IPR013806">
    <property type="entry name" value="Kringle-like"/>
</dbReference>
<evidence type="ECO:0000259" key="7">
    <source>
        <dbReference type="PROSITE" id="PS50923"/>
    </source>
</evidence>
<feature type="disulfide bond" evidence="3">
    <location>
        <begin position="501"/>
        <end position="524"/>
    </location>
</feature>